<feature type="transmembrane region" description="Helical" evidence="1">
    <location>
        <begin position="20"/>
        <end position="38"/>
    </location>
</feature>
<accession>A0A1G7LV51</accession>
<keyword evidence="1" id="KW-0472">Membrane</keyword>
<keyword evidence="1" id="KW-0812">Transmembrane</keyword>
<sequence>MEHEPFTELLKTIPMTKRALNLFLIVMLAMFSFSIAVAKAGDLKPPFTEIGYQTDGDYYYTFYVDLSKDGPNAIAYIQVQRNTTGEILKLDNFNGKVILLNPVQFSIKDKATVSFFDGNKLISKDLKGALQGSVKP</sequence>
<proteinExistence type="predicted"/>
<dbReference type="EMBL" id="FNBN01000002">
    <property type="protein sequence ID" value="SDF53323.1"/>
    <property type="molecule type" value="Genomic_DNA"/>
</dbReference>
<reference evidence="2 3" key="1">
    <citation type="submission" date="2016-10" db="EMBL/GenBank/DDBJ databases">
        <authorList>
            <person name="de Groot N.N."/>
        </authorList>
    </citation>
    <scope>NUCLEOTIDE SEQUENCE [LARGE SCALE GENOMIC DNA]</scope>
    <source>
        <strain evidence="2 3">DSM 527</strain>
    </source>
</reference>
<name>A0A1G7LV51_CHIFI</name>
<evidence type="ECO:0000313" key="2">
    <source>
        <dbReference type="EMBL" id="SDF53323.1"/>
    </source>
</evidence>
<evidence type="ECO:0000313" key="3">
    <source>
        <dbReference type="Proteomes" id="UP000199045"/>
    </source>
</evidence>
<keyword evidence="1" id="KW-1133">Transmembrane helix</keyword>
<organism evidence="2 3">
    <name type="scientific">Chitinophaga filiformis</name>
    <name type="common">Myxococcus filiformis</name>
    <name type="synonym">Flexibacter filiformis</name>
    <dbReference type="NCBI Taxonomy" id="104663"/>
    <lineage>
        <taxon>Bacteria</taxon>
        <taxon>Pseudomonadati</taxon>
        <taxon>Bacteroidota</taxon>
        <taxon>Chitinophagia</taxon>
        <taxon>Chitinophagales</taxon>
        <taxon>Chitinophagaceae</taxon>
        <taxon>Chitinophaga</taxon>
    </lineage>
</organism>
<dbReference type="Proteomes" id="UP000199045">
    <property type="component" value="Unassembled WGS sequence"/>
</dbReference>
<gene>
    <name evidence="2" type="ORF">SAMN04488121_102197</name>
</gene>
<evidence type="ECO:0000256" key="1">
    <source>
        <dbReference type="SAM" id="Phobius"/>
    </source>
</evidence>
<protein>
    <submittedName>
        <fullName evidence="2">Uncharacterized protein</fullName>
    </submittedName>
</protein>
<dbReference type="AlphaFoldDB" id="A0A1G7LV51"/>